<gene>
    <name evidence="3" type="primary">Mo05714</name>
    <name evidence="3" type="ORF">E5Q_05714</name>
</gene>
<dbReference type="EMBL" id="BABT02000170">
    <property type="protein sequence ID" value="GAA99025.1"/>
    <property type="molecule type" value="Genomic_DNA"/>
</dbReference>
<dbReference type="Proteomes" id="UP000009131">
    <property type="component" value="Unassembled WGS sequence"/>
</dbReference>
<evidence type="ECO:0000313" key="4">
    <source>
        <dbReference type="Proteomes" id="UP000009131"/>
    </source>
</evidence>
<keyword evidence="4" id="KW-1185">Reference proteome</keyword>
<evidence type="ECO:0000256" key="2">
    <source>
        <dbReference type="SAM" id="SignalP"/>
    </source>
</evidence>
<feature type="chain" id="PRO_5003492849" evidence="2">
    <location>
        <begin position="20"/>
        <end position="123"/>
    </location>
</feature>
<accession>G7E865</accession>
<feature type="signal peptide" evidence="2">
    <location>
        <begin position="1"/>
        <end position="19"/>
    </location>
</feature>
<dbReference type="HOGENOM" id="CLU_2015824_0_0_1"/>
<feature type="region of interest" description="Disordered" evidence="1">
    <location>
        <begin position="73"/>
        <end position="95"/>
    </location>
</feature>
<comment type="caution">
    <text evidence="3">The sequence shown here is derived from an EMBL/GenBank/DDBJ whole genome shotgun (WGS) entry which is preliminary data.</text>
</comment>
<organism evidence="3 4">
    <name type="scientific">Mixia osmundae (strain CBS 9802 / IAM 14324 / JCM 22182 / KY 12970)</name>
    <dbReference type="NCBI Taxonomy" id="764103"/>
    <lineage>
        <taxon>Eukaryota</taxon>
        <taxon>Fungi</taxon>
        <taxon>Dikarya</taxon>
        <taxon>Basidiomycota</taxon>
        <taxon>Pucciniomycotina</taxon>
        <taxon>Mixiomycetes</taxon>
        <taxon>Mixiales</taxon>
        <taxon>Mixiaceae</taxon>
        <taxon>Mixia</taxon>
    </lineage>
</organism>
<sequence length="123" mass="12902">MHYTIALFALWTLISGALADTRTVLLKEGWAVLSCTQAGALGLLQPCSHHTDFYATDAGTLKGGPENGDQFCMDPEGNDSSEPIKVTPLTSGGSCDGKKVSIRAGLASDAGDRHHHSSAHSIH</sequence>
<protein>
    <submittedName>
        <fullName evidence="3">Uncharacterized protein</fullName>
    </submittedName>
</protein>
<evidence type="ECO:0000256" key="1">
    <source>
        <dbReference type="SAM" id="MobiDB-lite"/>
    </source>
</evidence>
<dbReference type="InParanoid" id="G7E865"/>
<keyword evidence="2" id="KW-0732">Signal</keyword>
<name>G7E865_MIXOS</name>
<proteinExistence type="predicted"/>
<reference evidence="3 4" key="1">
    <citation type="journal article" date="2011" name="J. Gen. Appl. Microbiol.">
        <title>Draft genome sequencing of the enigmatic basidiomycete Mixia osmundae.</title>
        <authorList>
            <person name="Nishida H."/>
            <person name="Nagatsuka Y."/>
            <person name="Sugiyama J."/>
        </authorList>
    </citation>
    <scope>NUCLEOTIDE SEQUENCE [LARGE SCALE GENOMIC DNA]</scope>
    <source>
        <strain evidence="4">CBS 9802 / IAM 14324 / JCM 22182 / KY 12970</strain>
    </source>
</reference>
<dbReference type="AlphaFoldDB" id="G7E865"/>
<reference evidence="3 4" key="2">
    <citation type="journal article" date="2012" name="Open Biol.">
        <title>Characteristics of nucleosomes and linker DNA regions on the genome of the basidiomycete Mixia osmundae revealed by mono- and dinucleosome mapping.</title>
        <authorList>
            <person name="Nishida H."/>
            <person name="Kondo S."/>
            <person name="Matsumoto T."/>
            <person name="Suzuki Y."/>
            <person name="Yoshikawa H."/>
            <person name="Taylor T.D."/>
            <person name="Sugiyama J."/>
        </authorList>
    </citation>
    <scope>NUCLEOTIDE SEQUENCE [LARGE SCALE GENOMIC DNA]</scope>
    <source>
        <strain evidence="4">CBS 9802 / IAM 14324 / JCM 22182 / KY 12970</strain>
    </source>
</reference>
<evidence type="ECO:0000313" key="3">
    <source>
        <dbReference type="EMBL" id="GAA99025.1"/>
    </source>
</evidence>